<reference evidence="1" key="1">
    <citation type="submission" date="2023-10" db="EMBL/GenBank/DDBJ databases">
        <authorList>
            <person name="Chen Y."/>
            <person name="Shah S."/>
            <person name="Dougan E. K."/>
            <person name="Thang M."/>
            <person name="Chan C."/>
        </authorList>
    </citation>
    <scope>NUCLEOTIDE SEQUENCE [LARGE SCALE GENOMIC DNA]</scope>
</reference>
<proteinExistence type="predicted"/>
<accession>A0ABN9XIZ9</accession>
<comment type="caution">
    <text evidence="1">The sequence shown here is derived from an EMBL/GenBank/DDBJ whole genome shotgun (WGS) entry which is preliminary data.</text>
</comment>
<evidence type="ECO:0000313" key="2">
    <source>
        <dbReference type="Proteomes" id="UP001189429"/>
    </source>
</evidence>
<organism evidence="1 2">
    <name type="scientific">Prorocentrum cordatum</name>
    <dbReference type="NCBI Taxonomy" id="2364126"/>
    <lineage>
        <taxon>Eukaryota</taxon>
        <taxon>Sar</taxon>
        <taxon>Alveolata</taxon>
        <taxon>Dinophyceae</taxon>
        <taxon>Prorocentrales</taxon>
        <taxon>Prorocentraceae</taxon>
        <taxon>Prorocentrum</taxon>
    </lineage>
</organism>
<protein>
    <recommendedName>
        <fullName evidence="3">DNA-directed DNA polymerase</fullName>
    </recommendedName>
</protein>
<evidence type="ECO:0008006" key="3">
    <source>
        <dbReference type="Google" id="ProtNLM"/>
    </source>
</evidence>
<name>A0ABN9XIZ9_9DINO</name>
<sequence length="343" mass="37593">MQSSAAADLVAGITHRYAFIDQQVNLGLSKEFVMRSQCTRLLAEIADVEGLTESTVGPVLQALAGGPWDVAQKIALAEAVDRATMKHASTDRKARTQQNMVGAHNYFVADEWAVIHDRKVSDEGKLECMARRLYKVGLTCPSPSTLKRLMAIVIVAGKGSSAYCDPKEKQRLMKYVQGELKNLDTSKVYKGPHIKNYPEMPSKLPAEVYSFAYGSDEPTTPSSTELDKAAIETMVCATGYKAPLEVSLEERWYLVGRYAEAAAFERKMADAAISGKSALAPKKGLVKKNGKSKEYADCSKNAFGSKVCGRAQTQAKKFTKSAEEIKWFSGQAYTLATRVYDTL</sequence>
<gene>
    <name evidence="1" type="ORF">PCOR1329_LOCUS76038</name>
</gene>
<evidence type="ECO:0000313" key="1">
    <source>
        <dbReference type="EMBL" id="CAK0898043.1"/>
    </source>
</evidence>
<dbReference type="EMBL" id="CAUYUJ010020418">
    <property type="protein sequence ID" value="CAK0898043.1"/>
    <property type="molecule type" value="Genomic_DNA"/>
</dbReference>
<keyword evidence="2" id="KW-1185">Reference proteome</keyword>
<dbReference type="Proteomes" id="UP001189429">
    <property type="component" value="Unassembled WGS sequence"/>
</dbReference>